<dbReference type="Proteomes" id="UP000298416">
    <property type="component" value="Unassembled WGS sequence"/>
</dbReference>
<evidence type="ECO:0000313" key="6">
    <source>
        <dbReference type="EMBL" id="KAG6406021.1"/>
    </source>
</evidence>
<evidence type="ECO:0000256" key="2">
    <source>
        <dbReference type="ARBA" id="ARBA00022737"/>
    </source>
</evidence>
<dbReference type="EMBL" id="PNBA02000012">
    <property type="protein sequence ID" value="KAG6406021.1"/>
    <property type="molecule type" value="Genomic_DNA"/>
</dbReference>
<dbReference type="GO" id="GO:0006952">
    <property type="term" value="P:defense response"/>
    <property type="evidence" value="ECO:0007669"/>
    <property type="project" value="UniProtKB-KW"/>
</dbReference>
<feature type="domain" description="NB-ARC" evidence="4">
    <location>
        <begin position="67"/>
        <end position="212"/>
    </location>
</feature>
<keyword evidence="7" id="KW-1185">Reference proteome</keyword>
<name>A0A8X8X5Y3_SALSN</name>
<accession>A0A8X8X5Y3</accession>
<reference evidence="6" key="1">
    <citation type="submission" date="2018-01" db="EMBL/GenBank/DDBJ databases">
        <authorList>
            <person name="Mao J.F."/>
        </authorList>
    </citation>
    <scope>NUCLEOTIDE SEQUENCE</scope>
    <source>
        <strain evidence="6">Huo1</strain>
        <tissue evidence="6">Leaf</tissue>
    </source>
</reference>
<evidence type="ECO:0000256" key="3">
    <source>
        <dbReference type="ARBA" id="ARBA00022821"/>
    </source>
</evidence>
<dbReference type="Pfam" id="PF23598">
    <property type="entry name" value="LRR_14"/>
    <property type="match status" value="1"/>
</dbReference>
<dbReference type="InterPro" id="IPR032675">
    <property type="entry name" value="LRR_dom_sf"/>
</dbReference>
<protein>
    <recommendedName>
        <fullName evidence="8">Disease resistance protein RPM1</fullName>
    </recommendedName>
</protein>
<evidence type="ECO:0000259" key="5">
    <source>
        <dbReference type="Pfam" id="PF23598"/>
    </source>
</evidence>
<evidence type="ECO:0000256" key="1">
    <source>
        <dbReference type="ARBA" id="ARBA00022614"/>
    </source>
</evidence>
<dbReference type="InterPro" id="IPR027417">
    <property type="entry name" value="P-loop_NTPase"/>
</dbReference>
<organism evidence="6">
    <name type="scientific">Salvia splendens</name>
    <name type="common">Scarlet sage</name>
    <dbReference type="NCBI Taxonomy" id="180675"/>
    <lineage>
        <taxon>Eukaryota</taxon>
        <taxon>Viridiplantae</taxon>
        <taxon>Streptophyta</taxon>
        <taxon>Embryophyta</taxon>
        <taxon>Tracheophyta</taxon>
        <taxon>Spermatophyta</taxon>
        <taxon>Magnoliopsida</taxon>
        <taxon>eudicotyledons</taxon>
        <taxon>Gunneridae</taxon>
        <taxon>Pentapetalae</taxon>
        <taxon>asterids</taxon>
        <taxon>lamiids</taxon>
        <taxon>Lamiales</taxon>
        <taxon>Lamiaceae</taxon>
        <taxon>Nepetoideae</taxon>
        <taxon>Mentheae</taxon>
        <taxon>Salviinae</taxon>
        <taxon>Salvia</taxon>
        <taxon>Salvia subgen. Calosphace</taxon>
        <taxon>core Calosphace</taxon>
    </lineage>
</organism>
<dbReference type="SUPFAM" id="SSF52058">
    <property type="entry name" value="L domain-like"/>
    <property type="match status" value="1"/>
</dbReference>
<keyword evidence="1" id="KW-0433">Leucine-rich repeat</keyword>
<dbReference type="GO" id="GO:0043531">
    <property type="term" value="F:ADP binding"/>
    <property type="evidence" value="ECO:0007669"/>
    <property type="project" value="InterPro"/>
</dbReference>
<dbReference type="PRINTS" id="PR00364">
    <property type="entry name" value="DISEASERSIST"/>
</dbReference>
<dbReference type="Pfam" id="PF00931">
    <property type="entry name" value="NB-ARC"/>
    <property type="match status" value="1"/>
</dbReference>
<dbReference type="Gene3D" id="3.40.50.300">
    <property type="entry name" value="P-loop containing nucleotide triphosphate hydrolases"/>
    <property type="match status" value="1"/>
</dbReference>
<evidence type="ECO:0000259" key="4">
    <source>
        <dbReference type="Pfam" id="PF00931"/>
    </source>
</evidence>
<gene>
    <name evidence="6" type="ORF">SASPL_133617</name>
</gene>
<dbReference type="PANTHER" id="PTHR15140:SF37">
    <property type="entry name" value="UBIQUITIN-LIKE DOMAIN-CONTAINING PROTEIN"/>
    <property type="match status" value="1"/>
</dbReference>
<dbReference type="AlphaFoldDB" id="A0A8X8X5Y3"/>
<proteinExistence type="predicted"/>
<keyword evidence="2" id="KW-0677">Repeat</keyword>
<dbReference type="InterPro" id="IPR055414">
    <property type="entry name" value="LRR_R13L4/SHOC2-like"/>
</dbReference>
<dbReference type="PANTHER" id="PTHR15140">
    <property type="entry name" value="TUBULIN-SPECIFIC CHAPERONE E"/>
    <property type="match status" value="1"/>
</dbReference>
<feature type="domain" description="Disease resistance R13L4/SHOC-2-like LRR" evidence="5">
    <location>
        <begin position="294"/>
        <end position="545"/>
    </location>
</feature>
<comment type="caution">
    <text evidence="6">The sequence shown here is derived from an EMBL/GenBank/DDBJ whole genome shotgun (WGS) entry which is preliminary data.</text>
</comment>
<reference evidence="6" key="2">
    <citation type="submission" date="2020-08" db="EMBL/GenBank/DDBJ databases">
        <title>Plant Genome Project.</title>
        <authorList>
            <person name="Zhang R.-G."/>
        </authorList>
    </citation>
    <scope>NUCLEOTIDE SEQUENCE</scope>
    <source>
        <strain evidence="6">Huo1</strain>
        <tissue evidence="6">Leaf</tissue>
    </source>
</reference>
<keyword evidence="3" id="KW-0611">Plant defense</keyword>
<dbReference type="InterPro" id="IPR002182">
    <property type="entry name" value="NB-ARC"/>
</dbReference>
<dbReference type="Gene3D" id="3.80.10.10">
    <property type="entry name" value="Ribonuclease Inhibitor"/>
    <property type="match status" value="2"/>
</dbReference>
<sequence>MEARIKDATHLAEDTIEFLLSDALLKYSTARSKLKHQLRGRWEQIQSRYASIKSKVGSSSSKSEQANDYDQIRRRHDLVELKKVGKEIESVSEQLMVIKNSIIPVEDGLLGGGSSLAPELEAQRDSMKQHHVFQKLKCRRFLIVLDDVWSRGAWDELRLMFPDDRNGSRIILTTRLLDVATYVDNCSHIHFMHLMDEDQSWDLLKHKVFFNQASCPDKLAFEGKMIARSCRGLPLAIVVISGLLVLDQTKSGWKTIATNVNSVISENDEQILDLINAYECFHKNDNSYLYSLPEELFELFHLRYLAFDYAFKIPAVISNLQNLQTLIIGPRKYKGNFVEIWRMPQQLPAEIWGMPQLRHLVFCSGLRLFQKGATSALQNLQTLSLAINFSCRPEILQMIPNLKKLSLYYTRGEYLHAEIRNEEQSRVYSVTFVEQLKNIGCLRLLENLKLKLHHSLPYPGELTLRALPLTLKKLTLSGLKLPWRHMKIVDSLPNLQVLKLREFACNGAEWETSEGGFCELRFLLISQSNLKVWVTESSHFPRLNCLVLLRCPNLSEIPQEIGEIATLQLIEMDNWNKHLVESAKQIQDEQESCGNDPVRLRFI</sequence>
<evidence type="ECO:0000313" key="7">
    <source>
        <dbReference type="Proteomes" id="UP000298416"/>
    </source>
</evidence>
<evidence type="ECO:0008006" key="8">
    <source>
        <dbReference type="Google" id="ProtNLM"/>
    </source>
</evidence>
<dbReference type="SUPFAM" id="SSF52540">
    <property type="entry name" value="P-loop containing nucleoside triphosphate hydrolases"/>
    <property type="match status" value="1"/>
</dbReference>
<dbReference type="InterPro" id="IPR042197">
    <property type="entry name" value="Apaf_helical"/>
</dbReference>
<dbReference type="Gene3D" id="1.10.8.430">
    <property type="entry name" value="Helical domain of apoptotic protease-activating factors"/>
    <property type="match status" value="1"/>
</dbReference>